<evidence type="ECO:0000256" key="3">
    <source>
        <dbReference type="ARBA" id="ARBA00022989"/>
    </source>
</evidence>
<feature type="transmembrane region" description="Helical" evidence="8">
    <location>
        <begin position="371"/>
        <end position="390"/>
    </location>
</feature>
<keyword evidence="6" id="KW-0675">Receptor</keyword>
<comment type="caution">
    <text evidence="10">The sequence shown here is derived from an EMBL/GenBank/DDBJ whole genome shotgun (WGS) entry which is preliminary data.</text>
</comment>
<dbReference type="PRINTS" id="PR00237">
    <property type="entry name" value="GPCRRHODOPSN"/>
</dbReference>
<feature type="transmembrane region" description="Helical" evidence="8">
    <location>
        <begin position="20"/>
        <end position="45"/>
    </location>
</feature>
<protein>
    <recommendedName>
        <fullName evidence="9">G-protein coupled receptors family 1 profile domain-containing protein</fullName>
    </recommendedName>
</protein>
<dbReference type="PANTHER" id="PTHR45695">
    <property type="entry name" value="LEUCOKININ RECEPTOR-RELATED"/>
    <property type="match status" value="1"/>
</dbReference>
<evidence type="ECO:0000256" key="6">
    <source>
        <dbReference type="ARBA" id="ARBA00023170"/>
    </source>
</evidence>
<dbReference type="EMBL" id="CALNXI010003819">
    <property type="protein sequence ID" value="CAH3194396.1"/>
    <property type="molecule type" value="Genomic_DNA"/>
</dbReference>
<evidence type="ECO:0000259" key="9">
    <source>
        <dbReference type="PROSITE" id="PS50262"/>
    </source>
</evidence>
<evidence type="ECO:0000256" key="4">
    <source>
        <dbReference type="ARBA" id="ARBA00023040"/>
    </source>
</evidence>
<evidence type="ECO:0000256" key="5">
    <source>
        <dbReference type="ARBA" id="ARBA00023136"/>
    </source>
</evidence>
<dbReference type="PANTHER" id="PTHR45695:SF9">
    <property type="entry name" value="LEUCOKININ RECEPTOR"/>
    <property type="match status" value="1"/>
</dbReference>
<feature type="transmembrane region" description="Helical" evidence="8">
    <location>
        <begin position="330"/>
        <end position="359"/>
    </location>
</feature>
<keyword evidence="3 8" id="KW-1133">Transmembrane helix</keyword>
<gene>
    <name evidence="10" type="ORF">PEVE_00027730</name>
</gene>
<evidence type="ECO:0000256" key="7">
    <source>
        <dbReference type="ARBA" id="ARBA00023224"/>
    </source>
</evidence>
<evidence type="ECO:0000313" key="10">
    <source>
        <dbReference type="EMBL" id="CAH3194396.1"/>
    </source>
</evidence>
<keyword evidence="4" id="KW-0297">G-protein coupled receptor</keyword>
<evidence type="ECO:0000256" key="1">
    <source>
        <dbReference type="ARBA" id="ARBA00004141"/>
    </source>
</evidence>
<sequence length="442" mass="49783">MNNSSLNMVDHMLCPYAVSATFTTLLAVISLAAIIGNVLVIAAVYKVPYLRTSTNYYYVNMAVSDFLSCLITWPLYLTDEIITSRGSLIKGFVATANCKVGVFMRNVSHSVSILSLFLIAVDRFIATKYPLKITLLTKKIRASLLLLSWVISIGYCFPTFLYAVIDKVGHESFCRLALATDKTMPLYLFAVILIIILYSAITILYLRIMRVLQRRLQPGRGTEDIVGNEQNRAKHNRNVMKIFKSIVVAFFICWFLFCGYMILKIFFPELFLRDKLNTASLTLIAQCHEGLSRKGLRRSAKRIFEIHRYRRIIAMNNSSLNMVDHMPCPYAVSATFTTLLAVISLAAIIGNVLVIAAVYKVPYLRTSTNFYYVNMVVSDFLSCLITWPLYLTDEIITSHGTLIKGFVATASCKVGVFMRNVSHSVSILSLFLIAVDRFIATK</sequence>
<evidence type="ECO:0000313" key="11">
    <source>
        <dbReference type="Proteomes" id="UP001159427"/>
    </source>
</evidence>
<evidence type="ECO:0000256" key="2">
    <source>
        <dbReference type="ARBA" id="ARBA00022692"/>
    </source>
</evidence>
<name>A0ABN8SU62_9CNID</name>
<reference evidence="10 11" key="1">
    <citation type="submission" date="2022-05" db="EMBL/GenBank/DDBJ databases">
        <authorList>
            <consortium name="Genoscope - CEA"/>
            <person name="William W."/>
        </authorList>
    </citation>
    <scope>NUCLEOTIDE SEQUENCE [LARGE SCALE GENOMIC DNA]</scope>
</reference>
<feature type="transmembrane region" description="Helical" evidence="8">
    <location>
        <begin position="185"/>
        <end position="206"/>
    </location>
</feature>
<feature type="transmembrane region" description="Helical" evidence="8">
    <location>
        <begin position="242"/>
        <end position="267"/>
    </location>
</feature>
<keyword evidence="11" id="KW-1185">Reference proteome</keyword>
<keyword evidence="2 8" id="KW-0812">Transmembrane</keyword>
<feature type="non-terminal residue" evidence="10">
    <location>
        <position position="442"/>
    </location>
</feature>
<accession>A0ABN8SU62</accession>
<dbReference type="CDD" id="cd00637">
    <property type="entry name" value="7tm_classA_rhodopsin-like"/>
    <property type="match status" value="2"/>
</dbReference>
<feature type="domain" description="G-protein coupled receptors family 1 profile" evidence="9">
    <location>
        <begin position="36"/>
        <end position="325"/>
    </location>
</feature>
<evidence type="ECO:0000256" key="8">
    <source>
        <dbReference type="SAM" id="Phobius"/>
    </source>
</evidence>
<feature type="domain" description="G-protein coupled receptors family 1 profile" evidence="9">
    <location>
        <begin position="350"/>
        <end position="442"/>
    </location>
</feature>
<comment type="subcellular location">
    <subcellularLocation>
        <location evidence="1">Membrane</location>
        <topology evidence="1">Multi-pass membrane protein</topology>
    </subcellularLocation>
</comment>
<dbReference type="InterPro" id="IPR000276">
    <property type="entry name" value="GPCR_Rhodpsn"/>
</dbReference>
<feature type="transmembrane region" description="Helical" evidence="8">
    <location>
        <begin position="421"/>
        <end position="440"/>
    </location>
</feature>
<dbReference type="Gene3D" id="1.20.1070.10">
    <property type="entry name" value="Rhodopsin 7-helix transmembrane proteins"/>
    <property type="match status" value="2"/>
</dbReference>
<dbReference type="Pfam" id="PF00001">
    <property type="entry name" value="7tm_1"/>
    <property type="match status" value="2"/>
</dbReference>
<proteinExistence type="predicted"/>
<dbReference type="PROSITE" id="PS50262">
    <property type="entry name" value="G_PROTEIN_RECEP_F1_2"/>
    <property type="match status" value="2"/>
</dbReference>
<dbReference type="InterPro" id="IPR017452">
    <property type="entry name" value="GPCR_Rhodpsn_7TM"/>
</dbReference>
<feature type="transmembrane region" description="Helical" evidence="8">
    <location>
        <begin position="143"/>
        <end position="165"/>
    </location>
</feature>
<keyword evidence="7" id="KW-0807">Transducer</keyword>
<feature type="transmembrane region" description="Helical" evidence="8">
    <location>
        <begin position="57"/>
        <end position="76"/>
    </location>
</feature>
<organism evidence="10 11">
    <name type="scientific">Porites evermanni</name>
    <dbReference type="NCBI Taxonomy" id="104178"/>
    <lineage>
        <taxon>Eukaryota</taxon>
        <taxon>Metazoa</taxon>
        <taxon>Cnidaria</taxon>
        <taxon>Anthozoa</taxon>
        <taxon>Hexacorallia</taxon>
        <taxon>Scleractinia</taxon>
        <taxon>Fungiina</taxon>
        <taxon>Poritidae</taxon>
        <taxon>Porites</taxon>
    </lineage>
</organism>
<dbReference type="Proteomes" id="UP001159427">
    <property type="component" value="Unassembled WGS sequence"/>
</dbReference>
<keyword evidence="5 8" id="KW-0472">Membrane</keyword>
<dbReference type="SUPFAM" id="SSF81321">
    <property type="entry name" value="Family A G protein-coupled receptor-like"/>
    <property type="match status" value="2"/>
</dbReference>